<evidence type="ECO:0000313" key="3">
    <source>
        <dbReference type="Proteomes" id="UP000230750"/>
    </source>
</evidence>
<comment type="caution">
    <text evidence="2">The sequence shown here is derived from an EMBL/GenBank/DDBJ whole genome shotgun (WGS) entry which is preliminary data.</text>
</comment>
<gene>
    <name evidence="2" type="ORF">BSL78_11453</name>
</gene>
<dbReference type="STRING" id="307972.A0A2G8KUF3"/>
<evidence type="ECO:0000313" key="2">
    <source>
        <dbReference type="EMBL" id="PIK51643.1"/>
    </source>
</evidence>
<dbReference type="Pfam" id="PF14769">
    <property type="entry name" value="CLAMP"/>
    <property type="match status" value="1"/>
</dbReference>
<feature type="compositionally biased region" description="Basic and acidic residues" evidence="1">
    <location>
        <begin position="7"/>
        <end position="50"/>
    </location>
</feature>
<accession>A0A2G8KUF3</accession>
<feature type="compositionally biased region" description="Basic and acidic residues" evidence="1">
    <location>
        <begin position="346"/>
        <end position="366"/>
    </location>
</feature>
<feature type="region of interest" description="Disordered" evidence="1">
    <location>
        <begin position="340"/>
        <end position="366"/>
    </location>
</feature>
<feature type="compositionally biased region" description="Polar residues" evidence="1">
    <location>
        <begin position="239"/>
        <end position="249"/>
    </location>
</feature>
<proteinExistence type="predicted"/>
<evidence type="ECO:0000256" key="1">
    <source>
        <dbReference type="SAM" id="MobiDB-lite"/>
    </source>
</evidence>
<protein>
    <submittedName>
        <fullName evidence="2">Putative coiled-coil domain-containing protein</fullName>
    </submittedName>
</protein>
<feature type="region of interest" description="Disordered" evidence="1">
    <location>
        <begin position="1"/>
        <end position="50"/>
    </location>
</feature>
<keyword evidence="3" id="KW-1185">Reference proteome</keyword>
<reference evidence="2 3" key="1">
    <citation type="journal article" date="2017" name="PLoS Biol.">
        <title>The sea cucumber genome provides insights into morphological evolution and visceral regeneration.</title>
        <authorList>
            <person name="Zhang X."/>
            <person name="Sun L."/>
            <person name="Yuan J."/>
            <person name="Sun Y."/>
            <person name="Gao Y."/>
            <person name="Zhang L."/>
            <person name="Li S."/>
            <person name="Dai H."/>
            <person name="Hamel J.F."/>
            <person name="Liu C."/>
            <person name="Yu Y."/>
            <person name="Liu S."/>
            <person name="Lin W."/>
            <person name="Guo K."/>
            <person name="Jin S."/>
            <person name="Xu P."/>
            <person name="Storey K.B."/>
            <person name="Huan P."/>
            <person name="Zhang T."/>
            <person name="Zhou Y."/>
            <person name="Zhang J."/>
            <person name="Lin C."/>
            <person name="Li X."/>
            <person name="Xing L."/>
            <person name="Huo D."/>
            <person name="Sun M."/>
            <person name="Wang L."/>
            <person name="Mercier A."/>
            <person name="Li F."/>
            <person name="Yang H."/>
            <person name="Xiang J."/>
        </authorList>
    </citation>
    <scope>NUCLEOTIDE SEQUENCE [LARGE SCALE GENOMIC DNA]</scope>
    <source>
        <strain evidence="2">Shaxun</strain>
        <tissue evidence="2">Muscle</tissue>
    </source>
</reference>
<dbReference type="AlphaFoldDB" id="A0A2G8KUF3"/>
<dbReference type="Proteomes" id="UP000230750">
    <property type="component" value="Unassembled WGS sequence"/>
</dbReference>
<organism evidence="2 3">
    <name type="scientific">Stichopus japonicus</name>
    <name type="common">Sea cucumber</name>
    <dbReference type="NCBI Taxonomy" id="307972"/>
    <lineage>
        <taxon>Eukaryota</taxon>
        <taxon>Metazoa</taxon>
        <taxon>Echinodermata</taxon>
        <taxon>Eleutherozoa</taxon>
        <taxon>Echinozoa</taxon>
        <taxon>Holothuroidea</taxon>
        <taxon>Aspidochirotacea</taxon>
        <taxon>Aspidochirotida</taxon>
        <taxon>Stichopodidae</taxon>
        <taxon>Apostichopus</taxon>
    </lineage>
</organism>
<dbReference type="InterPro" id="IPR032727">
    <property type="entry name" value="CLAMP"/>
</dbReference>
<name>A0A2G8KUF3_STIJA</name>
<sequence length="380" mass="43480">MMPTDKGWTDDDGRTDGRTDGRRTTDGRRRTDGRGTDGRTTDDGRTDGVDRWMEGQTDLFLPLPKDHKAEVCIWADLPVIQTETILTAAGNRGKIHRLLAEIFQLEDCNVNSRSAVLLDLYYFTIQYAIDKGFNKEQTSTFFSIVKKTHEVCIETPFGNLDQCFNYFKELVLCHAVKRPPWSIHLFSPEQVGMITEYVVNTYFRHYKLYKYAFTPVVKLDLSINYVGLPDSSEQEEENQSTADPEQTEASGDKNEAVAVRVGDDQTTDEPQGQLAFWFCLKTILCSYGLHQQRRITEIPRTEKIITAQLNEEISKLGYPWTSRSNSRMILFSKYSAQSKVNSPVKPTEDRPSLRKDDVPNDSRRPTNIESKMSLFIKLSL</sequence>
<feature type="region of interest" description="Disordered" evidence="1">
    <location>
        <begin position="230"/>
        <end position="253"/>
    </location>
</feature>
<dbReference type="OrthoDB" id="425082at2759"/>
<dbReference type="PANTHER" id="PTHR28457">
    <property type="entry name" value="COILED-COIL DOMAIN-CONTAINING PROTEIN 189"/>
    <property type="match status" value="1"/>
</dbReference>
<dbReference type="EMBL" id="MRZV01000362">
    <property type="protein sequence ID" value="PIK51643.1"/>
    <property type="molecule type" value="Genomic_DNA"/>
</dbReference>
<dbReference type="PANTHER" id="PTHR28457:SF1">
    <property type="entry name" value="CILIA- AND FLAGELLA-ASSOCIATED PROTEIN 119"/>
    <property type="match status" value="1"/>
</dbReference>